<feature type="transmembrane region" description="Helical" evidence="8">
    <location>
        <begin position="82"/>
        <end position="103"/>
    </location>
</feature>
<feature type="transmembrane region" description="Helical" evidence="8">
    <location>
        <begin position="340"/>
        <end position="360"/>
    </location>
</feature>
<evidence type="ECO:0000256" key="2">
    <source>
        <dbReference type="ARBA" id="ARBA00009773"/>
    </source>
</evidence>
<evidence type="ECO:0000313" key="9">
    <source>
        <dbReference type="EMBL" id="CEQ03019.1"/>
    </source>
</evidence>
<keyword evidence="7 8" id="KW-0472">Membrane</keyword>
<comment type="similarity">
    <text evidence="2">Belongs to the autoinducer-2 exporter (AI-2E) (TC 2.A.86) family.</text>
</comment>
<comment type="subcellular location">
    <subcellularLocation>
        <location evidence="1">Cell membrane</location>
        <topology evidence="1">Multi-pass membrane protein</topology>
    </subcellularLocation>
</comment>
<proteinExistence type="inferred from homology"/>
<dbReference type="RefSeq" id="WP_055341538.1">
    <property type="nucleotide sequence ID" value="NZ_CEKZ01000003.1"/>
</dbReference>
<dbReference type="InterPro" id="IPR002549">
    <property type="entry name" value="AI-2E-like"/>
</dbReference>
<reference evidence="9 10" key="1">
    <citation type="submission" date="2015-01" db="EMBL/GenBank/DDBJ databases">
        <authorList>
            <person name="Aslett A.Martin."/>
            <person name="De Silva Nishadi"/>
        </authorList>
    </citation>
    <scope>NUCLEOTIDE SEQUENCE [LARGE SCALE GENOMIC DNA]</scope>
    <source>
        <strain evidence="9 10">R28058</strain>
    </source>
</reference>
<gene>
    <name evidence="9" type="primary">yhhT_1</name>
    <name evidence="9" type="ORF">R28058_07521</name>
</gene>
<protein>
    <submittedName>
        <fullName evidence="9">Permease</fullName>
    </submittedName>
</protein>
<feature type="transmembrane region" description="Helical" evidence="8">
    <location>
        <begin position="233"/>
        <end position="254"/>
    </location>
</feature>
<feature type="transmembrane region" description="Helical" evidence="8">
    <location>
        <begin position="12"/>
        <end position="28"/>
    </location>
</feature>
<keyword evidence="5 8" id="KW-0812">Transmembrane</keyword>
<evidence type="ECO:0000313" key="10">
    <source>
        <dbReference type="Proteomes" id="UP000049127"/>
    </source>
</evidence>
<evidence type="ECO:0000256" key="1">
    <source>
        <dbReference type="ARBA" id="ARBA00004651"/>
    </source>
</evidence>
<dbReference type="PANTHER" id="PTHR21716:SF53">
    <property type="entry name" value="PERMEASE PERM-RELATED"/>
    <property type="match status" value="1"/>
</dbReference>
<feature type="transmembrane region" description="Helical" evidence="8">
    <location>
        <begin position="260"/>
        <end position="290"/>
    </location>
</feature>
<dbReference type="Proteomes" id="UP000049127">
    <property type="component" value="Unassembled WGS sequence"/>
</dbReference>
<evidence type="ECO:0000256" key="6">
    <source>
        <dbReference type="ARBA" id="ARBA00022989"/>
    </source>
</evidence>
<evidence type="ECO:0000256" key="5">
    <source>
        <dbReference type="ARBA" id="ARBA00022692"/>
    </source>
</evidence>
<sequence>MKKFLDEVSKSIRYIVPIIIFFIGVIIYKNFNQILSFITTNIQTISGVLTPFVIGFFIAYILNKPMNLLQKKFKLNRGISVAIIYGVLLISLVFVWIYIVPIIQTNITDLYSLMPHSIKDVESVITSALANFNISVKNPESALQVKDFITNTLIPSITSIAGVLSQTLLELIGLIVTYTVNIFLGIVISIYLLLSKERNIEIVNDLCECLFGKLYLKAKEFGKILDKNIGSYMIAKFLDSLIYGTACTIILFLLNSHYPLFVGIIVGITNMIPFFGPIIGTIVATFINLFFSFDKAIIVLVVMIIVQQLESAILEPHFVGKQVGVPPILTILAVTLAGKYTGFLGMMLSVPVTGVIIIYINRFIEKKKSKVVQPDEYIN</sequence>
<dbReference type="GO" id="GO:0055085">
    <property type="term" value="P:transmembrane transport"/>
    <property type="evidence" value="ECO:0007669"/>
    <property type="project" value="TreeGrafter"/>
</dbReference>
<evidence type="ECO:0000256" key="8">
    <source>
        <dbReference type="SAM" id="Phobius"/>
    </source>
</evidence>
<accession>A0A0C7R4C3</accession>
<feature type="transmembrane region" description="Helical" evidence="8">
    <location>
        <begin position="171"/>
        <end position="194"/>
    </location>
</feature>
<dbReference type="EMBL" id="CEKZ01000003">
    <property type="protein sequence ID" value="CEQ03019.1"/>
    <property type="molecule type" value="Genomic_DNA"/>
</dbReference>
<dbReference type="PANTHER" id="PTHR21716">
    <property type="entry name" value="TRANSMEMBRANE PROTEIN"/>
    <property type="match status" value="1"/>
</dbReference>
<dbReference type="Pfam" id="PF01594">
    <property type="entry name" value="AI-2E_transport"/>
    <property type="match status" value="1"/>
</dbReference>
<keyword evidence="3" id="KW-0813">Transport</keyword>
<keyword evidence="6 8" id="KW-1133">Transmembrane helix</keyword>
<dbReference type="GO" id="GO:0005886">
    <property type="term" value="C:plasma membrane"/>
    <property type="evidence" value="ECO:0007669"/>
    <property type="project" value="UniProtKB-SubCell"/>
</dbReference>
<name>A0A0C7R4C3_PARSO</name>
<evidence type="ECO:0000256" key="3">
    <source>
        <dbReference type="ARBA" id="ARBA00022448"/>
    </source>
</evidence>
<evidence type="ECO:0000256" key="4">
    <source>
        <dbReference type="ARBA" id="ARBA00022475"/>
    </source>
</evidence>
<feature type="transmembrane region" description="Helical" evidence="8">
    <location>
        <begin position="297"/>
        <end position="320"/>
    </location>
</feature>
<keyword evidence="4" id="KW-1003">Cell membrane</keyword>
<dbReference type="AlphaFoldDB" id="A0A0C7R4C3"/>
<evidence type="ECO:0000256" key="7">
    <source>
        <dbReference type="ARBA" id="ARBA00023136"/>
    </source>
</evidence>
<organism evidence="9 10">
    <name type="scientific">Paraclostridium sordellii</name>
    <name type="common">Clostridium sordellii</name>
    <dbReference type="NCBI Taxonomy" id="1505"/>
    <lineage>
        <taxon>Bacteria</taxon>
        <taxon>Bacillati</taxon>
        <taxon>Bacillota</taxon>
        <taxon>Clostridia</taxon>
        <taxon>Peptostreptococcales</taxon>
        <taxon>Peptostreptococcaceae</taxon>
        <taxon>Paraclostridium</taxon>
    </lineage>
</organism>
<feature type="transmembrane region" description="Helical" evidence="8">
    <location>
        <begin position="34"/>
        <end position="62"/>
    </location>
</feature>
<dbReference type="OrthoDB" id="9793390at2"/>